<evidence type="ECO:0000313" key="1">
    <source>
        <dbReference type="EMBL" id="HAC6674914.1"/>
    </source>
</evidence>
<accession>A0A702B4K5</accession>
<comment type="caution">
    <text evidence="1">The sequence shown here is derived from an EMBL/GenBank/DDBJ whole genome shotgun (WGS) entry which is preliminary data.</text>
</comment>
<reference evidence="1" key="1">
    <citation type="journal article" date="2018" name="Genome Biol.">
        <title>SKESA: strategic k-mer extension for scrupulous assemblies.</title>
        <authorList>
            <person name="Souvorov A."/>
            <person name="Agarwala R."/>
            <person name="Lipman D.J."/>
        </authorList>
    </citation>
    <scope>NUCLEOTIDE SEQUENCE</scope>
    <source>
        <strain evidence="1">M138</strain>
    </source>
</reference>
<dbReference type="AlphaFoldDB" id="A0A702B4K5"/>
<name>A0A702B4K5_SALET</name>
<dbReference type="InterPro" id="IPR016912">
    <property type="entry name" value="Phage_P2_GpU"/>
</dbReference>
<reference evidence="1" key="2">
    <citation type="submission" date="2018-07" db="EMBL/GenBank/DDBJ databases">
        <authorList>
            <consortium name="NCBI Pathogen Detection Project"/>
        </authorList>
    </citation>
    <scope>NUCLEOTIDE SEQUENCE</scope>
    <source>
        <strain evidence="1">M138</strain>
    </source>
</reference>
<dbReference type="PIRSF" id="PIRSF029208">
    <property type="entry name" value="Phage_tail_GPU"/>
    <property type="match status" value="1"/>
</dbReference>
<protein>
    <submittedName>
        <fullName evidence="1">Phage tail protein</fullName>
    </submittedName>
</protein>
<dbReference type="EMBL" id="DAAMHJ010000003">
    <property type="protein sequence ID" value="HAC6674914.1"/>
    <property type="molecule type" value="Genomic_DNA"/>
</dbReference>
<dbReference type="Pfam" id="PF06995">
    <property type="entry name" value="Phage_P2_GpU"/>
    <property type="match status" value="1"/>
</dbReference>
<organism evidence="1">
    <name type="scientific">Salmonella enterica subsp. enterica serovar Eastbourne</name>
    <dbReference type="NCBI Taxonomy" id="486993"/>
    <lineage>
        <taxon>Bacteria</taxon>
        <taxon>Pseudomonadati</taxon>
        <taxon>Pseudomonadota</taxon>
        <taxon>Gammaproteobacteria</taxon>
        <taxon>Enterobacterales</taxon>
        <taxon>Enterobacteriaceae</taxon>
        <taxon>Salmonella</taxon>
    </lineage>
</organism>
<sequence>MMATLGLFVFVLQTAPYQEMQQEISWRHATNSRIGQRPATQFLGVDEETITLSGELYPELTGGTLSLMTLQWMADTGKAWPLIEGTGFIYGMFVVTSLSRTRTFFAPNGHASKIEFSMTLKRVDASLTELFGDLGAQLDQIRNGITEAAGNALDTVKTSAIDAVTKGAKFISGG</sequence>
<proteinExistence type="predicted"/>
<dbReference type="InterPro" id="IPR009734">
    <property type="entry name" value="Myoviridae_GpU"/>
</dbReference>
<gene>
    <name evidence="1" type="ORF">G0D12_03920</name>
</gene>